<organism evidence="2 3">
    <name type="scientific">Ktedonobacter robiniae</name>
    <dbReference type="NCBI Taxonomy" id="2778365"/>
    <lineage>
        <taxon>Bacteria</taxon>
        <taxon>Bacillati</taxon>
        <taxon>Chloroflexota</taxon>
        <taxon>Ktedonobacteria</taxon>
        <taxon>Ktedonobacterales</taxon>
        <taxon>Ktedonobacteraceae</taxon>
        <taxon>Ktedonobacter</taxon>
    </lineage>
</organism>
<dbReference type="EMBL" id="BNJG01000003">
    <property type="protein sequence ID" value="GHO58437.1"/>
    <property type="molecule type" value="Genomic_DNA"/>
</dbReference>
<dbReference type="Pfam" id="PF19266">
    <property type="entry name" value="CIS_tube"/>
    <property type="match status" value="1"/>
</dbReference>
<name>A0ABQ3V1H7_9CHLR</name>
<dbReference type="InterPro" id="IPR018392">
    <property type="entry name" value="LysM"/>
</dbReference>
<evidence type="ECO:0000259" key="1">
    <source>
        <dbReference type="Pfam" id="PF19266"/>
    </source>
</evidence>
<evidence type="ECO:0000313" key="2">
    <source>
        <dbReference type="EMBL" id="GHO58437.1"/>
    </source>
</evidence>
<keyword evidence="3" id="KW-1185">Reference proteome</keyword>
<evidence type="ECO:0000313" key="3">
    <source>
        <dbReference type="Proteomes" id="UP000654345"/>
    </source>
</evidence>
<dbReference type="InterPro" id="IPR045361">
    <property type="entry name" value="CIS_tube_prot_N"/>
</dbReference>
<dbReference type="Proteomes" id="UP000654345">
    <property type="component" value="Unassembled WGS sequence"/>
</dbReference>
<accession>A0ABQ3V1H7</accession>
<comment type="caution">
    <text evidence="2">The sequence shown here is derived from an EMBL/GenBank/DDBJ whole genome shotgun (WGS) entry which is preliminary data.</text>
</comment>
<gene>
    <name evidence="2" type="ORF">KSB_69120</name>
</gene>
<protein>
    <submittedName>
        <fullName evidence="2">Peptidoglycan-binding protein</fullName>
    </submittedName>
</protein>
<feature type="domain" description="Contractile injection system tube protein N-terminal" evidence="1">
    <location>
        <begin position="50"/>
        <end position="148"/>
    </location>
</feature>
<dbReference type="RefSeq" id="WP_201374727.1">
    <property type="nucleotide sequence ID" value="NZ_BNJG01000003.1"/>
</dbReference>
<proteinExistence type="predicted"/>
<reference evidence="2 3" key="1">
    <citation type="journal article" date="2021" name="Int. J. Syst. Evol. Microbiol.">
        <title>Reticulibacter mediterranei gen. nov., sp. nov., within the new family Reticulibacteraceae fam. nov., and Ktedonospora formicarum gen. nov., sp. nov., Ktedonobacter robiniae sp. nov., Dictyobacter formicarum sp. nov. and Dictyobacter arantiisoli sp. nov., belonging to the class Ktedonobacteria.</title>
        <authorList>
            <person name="Yabe S."/>
            <person name="Zheng Y."/>
            <person name="Wang C.M."/>
            <person name="Sakai Y."/>
            <person name="Abe K."/>
            <person name="Yokota A."/>
            <person name="Donadio S."/>
            <person name="Cavaletti L."/>
            <person name="Monciardini P."/>
        </authorList>
    </citation>
    <scope>NUCLEOTIDE SEQUENCE [LARGE SCALE GENOMIC DNA]</scope>
    <source>
        <strain evidence="2 3">SOSP1-30</strain>
    </source>
</reference>
<sequence length="251" mass="27818">MERVAFLLEETNERLGCLLNPDSLVMRRLAGVLPRRSLGGVVNGVELRDDPLLYTGGGRTELELNLLFDISLAGSSIVTGDVRNLTGPLWNLAENTRGVSSYRRPPLVRFVWGKSWNIPAIVVAVAEHLEQFTAEGAPQRSWLRMRLWRVNESLKTTLPGRQPLQAQTLSPEGLQVPPESVSEDRVRVHVVSEGERLDVIAARYYPEQSAAEVSSLWRMLASFNNLQDPLHLPVGFLLRIPPLSVLGGEGA</sequence>
<dbReference type="CDD" id="cd00118">
    <property type="entry name" value="LysM"/>
    <property type="match status" value="1"/>
</dbReference>